<evidence type="ECO:0000256" key="6">
    <source>
        <dbReference type="ARBA" id="ARBA00023242"/>
    </source>
</evidence>
<sequence>MFYKKIHKCKDKNKPVVCSVCGRRFDSEPALKIHSYMHSDTHEYLCKFCNAGFRTKVDKLTHELIHLKNKDPYQCPECDLSFPTFRQRAAHRIEHKKDKYKCEICGIGFSEEQHLLRHIAVHSGERPFKCFVCDMGFKQESHLKSHMRLHTGERPYSCKLCHKSFNHNVSLKSHVQRYHPELREVKEEGEGREDKKEEKNEQMKDGETSVKSKYKYKRPPSGRPRGRPKRNGWCSLDGTHHSSSSKHSE</sequence>
<comment type="subcellular location">
    <subcellularLocation>
        <location evidence="1">Nucleus</location>
    </subcellularLocation>
</comment>
<feature type="domain" description="C2H2-type" evidence="9">
    <location>
        <begin position="16"/>
        <end position="43"/>
    </location>
</feature>
<dbReference type="PANTHER" id="PTHR24394:SF29">
    <property type="entry name" value="MYONEURIN"/>
    <property type="match status" value="1"/>
</dbReference>
<reference evidence="10" key="1">
    <citation type="submission" date="2025-08" db="UniProtKB">
        <authorList>
            <consortium name="Ensembl"/>
        </authorList>
    </citation>
    <scope>IDENTIFICATION</scope>
</reference>
<dbReference type="PROSITE" id="PS50157">
    <property type="entry name" value="ZINC_FINGER_C2H2_2"/>
    <property type="match status" value="6"/>
</dbReference>
<evidence type="ECO:0000256" key="7">
    <source>
        <dbReference type="PROSITE-ProRule" id="PRU00042"/>
    </source>
</evidence>
<dbReference type="FunFam" id="3.30.160.60:FF:002343">
    <property type="entry name" value="Zinc finger protein 33A"/>
    <property type="match status" value="1"/>
</dbReference>
<feature type="region of interest" description="Disordered" evidence="8">
    <location>
        <begin position="182"/>
        <end position="249"/>
    </location>
</feature>
<feature type="compositionally biased region" description="Basic residues" evidence="8">
    <location>
        <begin position="212"/>
        <end position="230"/>
    </location>
</feature>
<feature type="compositionally biased region" description="Basic and acidic residues" evidence="8">
    <location>
        <begin position="182"/>
        <end position="210"/>
    </location>
</feature>
<dbReference type="FunFam" id="3.30.160.60:FF:000624">
    <property type="entry name" value="zinc finger protein 697"/>
    <property type="match status" value="1"/>
</dbReference>
<evidence type="ECO:0000256" key="8">
    <source>
        <dbReference type="SAM" id="MobiDB-lite"/>
    </source>
</evidence>
<evidence type="ECO:0000256" key="4">
    <source>
        <dbReference type="ARBA" id="ARBA00022771"/>
    </source>
</evidence>
<organism evidence="10 11">
    <name type="scientific">Periophthalmus magnuspinnatus</name>
    <dbReference type="NCBI Taxonomy" id="409849"/>
    <lineage>
        <taxon>Eukaryota</taxon>
        <taxon>Metazoa</taxon>
        <taxon>Chordata</taxon>
        <taxon>Craniata</taxon>
        <taxon>Vertebrata</taxon>
        <taxon>Euteleostomi</taxon>
        <taxon>Actinopterygii</taxon>
        <taxon>Neopterygii</taxon>
        <taxon>Teleostei</taxon>
        <taxon>Neoteleostei</taxon>
        <taxon>Acanthomorphata</taxon>
        <taxon>Gobiaria</taxon>
        <taxon>Gobiiformes</taxon>
        <taxon>Gobioidei</taxon>
        <taxon>Gobiidae</taxon>
        <taxon>Oxudercinae</taxon>
        <taxon>Periophthalmus</taxon>
    </lineage>
</organism>
<evidence type="ECO:0000256" key="5">
    <source>
        <dbReference type="ARBA" id="ARBA00022833"/>
    </source>
</evidence>
<keyword evidence="3" id="KW-0677">Repeat</keyword>
<dbReference type="STRING" id="409849.ENSPMGP00000024529"/>
<feature type="domain" description="C2H2-type" evidence="9">
    <location>
        <begin position="73"/>
        <end position="100"/>
    </location>
</feature>
<dbReference type="SUPFAM" id="SSF57667">
    <property type="entry name" value="beta-beta-alpha zinc fingers"/>
    <property type="match status" value="3"/>
</dbReference>
<evidence type="ECO:0000256" key="1">
    <source>
        <dbReference type="ARBA" id="ARBA00004123"/>
    </source>
</evidence>
<dbReference type="AlphaFoldDB" id="A0A3B4B7M7"/>
<evidence type="ECO:0000256" key="2">
    <source>
        <dbReference type="ARBA" id="ARBA00022723"/>
    </source>
</evidence>
<keyword evidence="5" id="KW-0862">Zinc</keyword>
<dbReference type="PANTHER" id="PTHR24394">
    <property type="entry name" value="ZINC FINGER PROTEIN"/>
    <property type="match status" value="1"/>
</dbReference>
<name>A0A3B4B7M7_9GOBI</name>
<keyword evidence="6" id="KW-0539">Nucleus</keyword>
<dbReference type="GO" id="GO:0008270">
    <property type="term" value="F:zinc ion binding"/>
    <property type="evidence" value="ECO:0007669"/>
    <property type="project" value="UniProtKB-KW"/>
</dbReference>
<evidence type="ECO:0000313" key="11">
    <source>
        <dbReference type="Proteomes" id="UP000261520"/>
    </source>
</evidence>
<evidence type="ECO:0000256" key="3">
    <source>
        <dbReference type="ARBA" id="ARBA00022737"/>
    </source>
</evidence>
<dbReference type="GO" id="GO:0005634">
    <property type="term" value="C:nucleus"/>
    <property type="evidence" value="ECO:0007669"/>
    <property type="project" value="UniProtKB-SubCell"/>
</dbReference>
<keyword evidence="4 7" id="KW-0863">Zinc-finger</keyword>
<dbReference type="Proteomes" id="UP000261520">
    <property type="component" value="Unplaced"/>
</dbReference>
<feature type="domain" description="C2H2-type" evidence="9">
    <location>
        <begin position="44"/>
        <end position="71"/>
    </location>
</feature>
<evidence type="ECO:0000259" key="9">
    <source>
        <dbReference type="PROSITE" id="PS50157"/>
    </source>
</evidence>
<dbReference type="GO" id="GO:0000981">
    <property type="term" value="F:DNA-binding transcription factor activity, RNA polymerase II-specific"/>
    <property type="evidence" value="ECO:0007669"/>
    <property type="project" value="TreeGrafter"/>
</dbReference>
<dbReference type="Ensembl" id="ENSPMGT00000026133.1">
    <property type="protein sequence ID" value="ENSPMGP00000024529.1"/>
    <property type="gene ID" value="ENSPMGG00000019842.1"/>
</dbReference>
<protein>
    <recommendedName>
        <fullName evidence="9">C2H2-type domain-containing protein</fullName>
    </recommendedName>
</protein>
<dbReference type="InterPro" id="IPR013087">
    <property type="entry name" value="Znf_C2H2_type"/>
</dbReference>
<reference evidence="10" key="2">
    <citation type="submission" date="2025-09" db="UniProtKB">
        <authorList>
            <consortium name="Ensembl"/>
        </authorList>
    </citation>
    <scope>IDENTIFICATION</scope>
</reference>
<keyword evidence="2" id="KW-0479">Metal-binding</keyword>
<dbReference type="Pfam" id="PF00096">
    <property type="entry name" value="zf-C2H2"/>
    <property type="match status" value="3"/>
</dbReference>
<feature type="domain" description="C2H2-type" evidence="9">
    <location>
        <begin position="128"/>
        <end position="155"/>
    </location>
</feature>
<dbReference type="PROSITE" id="PS00028">
    <property type="entry name" value="ZINC_FINGER_C2H2_1"/>
    <property type="match status" value="5"/>
</dbReference>
<accession>A0A3B4B7M7</accession>
<proteinExistence type="predicted"/>
<keyword evidence="11" id="KW-1185">Reference proteome</keyword>
<dbReference type="InterPro" id="IPR036236">
    <property type="entry name" value="Znf_C2H2_sf"/>
</dbReference>
<dbReference type="SMART" id="SM00355">
    <property type="entry name" value="ZnF_C2H2"/>
    <property type="match status" value="6"/>
</dbReference>
<dbReference type="Gene3D" id="3.30.160.60">
    <property type="entry name" value="Classic Zinc Finger"/>
    <property type="match status" value="4"/>
</dbReference>
<feature type="domain" description="C2H2-type" evidence="9">
    <location>
        <begin position="100"/>
        <end position="127"/>
    </location>
</feature>
<evidence type="ECO:0000313" key="10">
    <source>
        <dbReference type="Ensembl" id="ENSPMGP00000024529.1"/>
    </source>
</evidence>
<dbReference type="Pfam" id="PF12874">
    <property type="entry name" value="zf-met"/>
    <property type="match status" value="1"/>
</dbReference>
<feature type="domain" description="C2H2-type" evidence="9">
    <location>
        <begin position="156"/>
        <end position="184"/>
    </location>
</feature>